<evidence type="ECO:0000256" key="20">
    <source>
        <dbReference type="RuleBase" id="RU004494"/>
    </source>
</evidence>
<dbReference type="GO" id="GO:0051537">
    <property type="term" value="F:2 iron, 2 sulfur cluster binding"/>
    <property type="evidence" value="ECO:0007669"/>
    <property type="project" value="UniProtKB-KW"/>
</dbReference>
<dbReference type="CDD" id="cd03470">
    <property type="entry name" value="Rieske_cytochrome_bc1"/>
    <property type="match status" value="1"/>
</dbReference>
<dbReference type="OrthoDB" id="9767869at2"/>
<dbReference type="InterPro" id="IPR019470">
    <property type="entry name" value="Ubiq_cytC_Rdtase_Fe-S_su_TAT"/>
</dbReference>
<evidence type="ECO:0000256" key="6">
    <source>
        <dbReference type="ARBA" id="ARBA00019816"/>
    </source>
</evidence>
<evidence type="ECO:0000256" key="2">
    <source>
        <dbReference type="ARBA" id="ARBA00004162"/>
    </source>
</evidence>
<evidence type="ECO:0000256" key="19">
    <source>
        <dbReference type="ARBA" id="ARBA00029351"/>
    </source>
</evidence>
<dbReference type="AlphaFoldDB" id="A0A1X7AEU7"/>
<dbReference type="PROSITE" id="PS51318">
    <property type="entry name" value="TAT"/>
    <property type="match status" value="1"/>
</dbReference>
<keyword evidence="7 20" id="KW-0813">Transport</keyword>
<keyword evidence="18" id="KW-1015">Disulfide bond</keyword>
<dbReference type="Pfam" id="PF00355">
    <property type="entry name" value="Rieske"/>
    <property type="match status" value="1"/>
</dbReference>
<keyword evidence="24" id="KW-1185">Reference proteome</keyword>
<keyword evidence="17 20" id="KW-0472">Membrane</keyword>
<evidence type="ECO:0000313" key="24">
    <source>
        <dbReference type="Proteomes" id="UP000196573"/>
    </source>
</evidence>
<comment type="catalytic activity">
    <reaction evidence="19 20">
        <text>a quinol + 2 Fe(III)-[cytochrome c](out) = a quinone + 2 Fe(II)-[cytochrome c](out) + 2 H(+)(out)</text>
        <dbReference type="Rhea" id="RHEA:11484"/>
        <dbReference type="Rhea" id="RHEA-COMP:10350"/>
        <dbReference type="Rhea" id="RHEA-COMP:14399"/>
        <dbReference type="ChEBI" id="CHEBI:15378"/>
        <dbReference type="ChEBI" id="CHEBI:24646"/>
        <dbReference type="ChEBI" id="CHEBI:29033"/>
        <dbReference type="ChEBI" id="CHEBI:29034"/>
        <dbReference type="ChEBI" id="CHEBI:132124"/>
        <dbReference type="EC" id="7.1.1.8"/>
    </reaction>
</comment>
<evidence type="ECO:0000256" key="9">
    <source>
        <dbReference type="ARBA" id="ARBA00022692"/>
    </source>
</evidence>
<accession>A0A1X7AEU7</accession>
<dbReference type="InterPro" id="IPR006317">
    <property type="entry name" value="Ubiquinol_cyt_c_Rdtase_Fe-S-su"/>
</dbReference>
<dbReference type="GO" id="GO:0046872">
    <property type="term" value="F:metal ion binding"/>
    <property type="evidence" value="ECO:0007669"/>
    <property type="project" value="UniProtKB-KW"/>
</dbReference>
<evidence type="ECO:0000256" key="4">
    <source>
        <dbReference type="ARBA" id="ARBA00011649"/>
    </source>
</evidence>
<keyword evidence="11" id="KW-0479">Metal-binding</keyword>
<evidence type="ECO:0000256" key="16">
    <source>
        <dbReference type="ARBA" id="ARBA00023014"/>
    </source>
</evidence>
<keyword evidence="14 20" id="KW-1133">Transmembrane helix</keyword>
<name>A0A1X7AEU7_9GAMM</name>
<keyword evidence="10" id="KW-0001">2Fe-2S</keyword>
<evidence type="ECO:0000256" key="10">
    <source>
        <dbReference type="ARBA" id="ARBA00022714"/>
    </source>
</evidence>
<dbReference type="InterPro" id="IPR005805">
    <property type="entry name" value="Rieske_Fe-S_prot_C"/>
</dbReference>
<feature type="transmembrane region" description="Helical" evidence="20">
    <location>
        <begin position="12"/>
        <end position="34"/>
    </location>
</feature>
<protein>
    <recommendedName>
        <fullName evidence="6 20">Ubiquinol-cytochrome c reductase iron-sulfur subunit</fullName>
        <ecNumber evidence="5 20">7.1.1.8</ecNumber>
    </recommendedName>
</protein>
<evidence type="ECO:0000256" key="8">
    <source>
        <dbReference type="ARBA" id="ARBA00022475"/>
    </source>
</evidence>
<dbReference type="GO" id="GO:0016491">
    <property type="term" value="F:oxidoreductase activity"/>
    <property type="evidence" value="ECO:0007669"/>
    <property type="project" value="UniProtKB-KW"/>
</dbReference>
<gene>
    <name evidence="23" type="primary">petA</name>
    <name evidence="23" type="ORF">EHSB41UT_00351</name>
</gene>
<dbReference type="Gene3D" id="2.102.10.10">
    <property type="entry name" value="Rieske [2Fe-2S] iron-sulphur domain"/>
    <property type="match status" value="1"/>
</dbReference>
<dbReference type="GO" id="GO:0008121">
    <property type="term" value="F:quinol-cytochrome-c reductase activity"/>
    <property type="evidence" value="ECO:0007669"/>
    <property type="project" value="UniProtKB-EC"/>
</dbReference>
<sequence>MSQDGVNVGRRRFLIGATSVVGAAGAVGVATPFVKSWNPSAKAKAAGAPVQVNIAKLEIGQQIVAEWRGKPVFVARRSDEMLNNIKALDASVLDPESSNADQQPEYAKNEYRSIRPDILVLVGLCTHLGCSPKFLPEVVPMDFDPAWKGGYHCPCHGSKFDLAGRVYKGVPAPSNLEVPPYSFQGDDVLIIGVDEESA</sequence>
<dbReference type="InterPro" id="IPR017941">
    <property type="entry name" value="Rieske_2Fe-2S"/>
</dbReference>
<keyword evidence="23" id="KW-0560">Oxidoreductase</keyword>
<dbReference type="EMBL" id="FWPT01000001">
    <property type="protein sequence ID" value="SMA33983.1"/>
    <property type="molecule type" value="Genomic_DNA"/>
</dbReference>
<evidence type="ECO:0000313" key="23">
    <source>
        <dbReference type="EMBL" id="SMA33983.1"/>
    </source>
</evidence>
<comment type="similarity">
    <text evidence="3">Belongs to the Rieske iron-sulfur protein family.</text>
</comment>
<evidence type="ECO:0000256" key="1">
    <source>
        <dbReference type="ARBA" id="ARBA00002444"/>
    </source>
</evidence>
<dbReference type="GO" id="GO:0005886">
    <property type="term" value="C:plasma membrane"/>
    <property type="evidence" value="ECO:0007669"/>
    <property type="project" value="UniProtKB-SubCell"/>
</dbReference>
<dbReference type="InterPro" id="IPR014349">
    <property type="entry name" value="Rieske_Fe-S_prot"/>
</dbReference>
<dbReference type="PROSITE" id="PS51296">
    <property type="entry name" value="RIESKE"/>
    <property type="match status" value="1"/>
</dbReference>
<dbReference type="InterPro" id="IPR036922">
    <property type="entry name" value="Rieske_2Fe-2S_sf"/>
</dbReference>
<keyword evidence="9 20" id="KW-0812">Transmembrane</keyword>
<reference evidence="23 24" key="1">
    <citation type="submission" date="2017-03" db="EMBL/GenBank/DDBJ databases">
        <authorList>
            <person name="Afonso C.L."/>
            <person name="Miller P.J."/>
            <person name="Scott M.A."/>
            <person name="Spackman E."/>
            <person name="Goraichik I."/>
            <person name="Dimitrov K.M."/>
            <person name="Suarez D.L."/>
            <person name="Swayne D.E."/>
        </authorList>
    </citation>
    <scope>NUCLEOTIDE SEQUENCE [LARGE SCALE GENOMIC DNA]</scope>
    <source>
        <strain evidence="23">SB41UT1</strain>
    </source>
</reference>
<dbReference type="Gene3D" id="1.20.5.510">
    <property type="entry name" value="Single helix bin"/>
    <property type="match status" value="1"/>
</dbReference>
<keyword evidence="15" id="KW-0408">Iron</keyword>
<dbReference type="Proteomes" id="UP000196573">
    <property type="component" value="Unassembled WGS sequence"/>
</dbReference>
<evidence type="ECO:0000256" key="5">
    <source>
        <dbReference type="ARBA" id="ARBA00012951"/>
    </source>
</evidence>
<comment type="cofactor">
    <cofactor evidence="20">
        <name>[2Fe-2S] cluster</name>
        <dbReference type="ChEBI" id="CHEBI:190135"/>
    </cofactor>
    <text evidence="20">Binds 1 [2Fe-2S] cluster per subunit.</text>
</comment>
<dbReference type="EC" id="7.1.1.8" evidence="5 20"/>
<evidence type="ECO:0000256" key="11">
    <source>
        <dbReference type="ARBA" id="ARBA00022723"/>
    </source>
</evidence>
<dbReference type="SUPFAM" id="SSF50022">
    <property type="entry name" value="ISP domain"/>
    <property type="match status" value="1"/>
</dbReference>
<evidence type="ECO:0000256" key="3">
    <source>
        <dbReference type="ARBA" id="ARBA00010651"/>
    </source>
</evidence>
<comment type="function">
    <text evidence="1">Component of the ubiquinol-cytochrome c reductase complex (complex III or cytochrome b-c1 complex), which is a respiratory chain that generates an electrochemical potential coupled to ATP synthesis.</text>
</comment>
<evidence type="ECO:0000256" key="7">
    <source>
        <dbReference type="ARBA" id="ARBA00022448"/>
    </source>
</evidence>
<keyword evidence="12" id="KW-1278">Translocase</keyword>
<evidence type="ECO:0000256" key="13">
    <source>
        <dbReference type="ARBA" id="ARBA00022982"/>
    </source>
</evidence>
<evidence type="ECO:0000256" key="14">
    <source>
        <dbReference type="ARBA" id="ARBA00022989"/>
    </source>
</evidence>
<comment type="subunit">
    <text evidence="4 21">The main subunits of complex b-c1 are: cytochrome b, cytochrome c1 and the Rieske protein.</text>
</comment>
<keyword evidence="16" id="KW-0411">Iron-sulfur</keyword>
<dbReference type="Pfam" id="PF10399">
    <property type="entry name" value="UCR_Fe-S_N"/>
    <property type="match status" value="1"/>
</dbReference>
<evidence type="ECO:0000256" key="21">
    <source>
        <dbReference type="RuleBase" id="RU004497"/>
    </source>
</evidence>
<evidence type="ECO:0000256" key="18">
    <source>
        <dbReference type="ARBA" id="ARBA00023157"/>
    </source>
</evidence>
<organism evidence="23 24">
    <name type="scientific">Parendozoicomonas haliclonae</name>
    <dbReference type="NCBI Taxonomy" id="1960125"/>
    <lineage>
        <taxon>Bacteria</taxon>
        <taxon>Pseudomonadati</taxon>
        <taxon>Pseudomonadota</taxon>
        <taxon>Gammaproteobacteria</taxon>
        <taxon>Oceanospirillales</taxon>
        <taxon>Endozoicomonadaceae</taxon>
        <taxon>Parendozoicomonas</taxon>
    </lineage>
</organism>
<comment type="miscellaneous">
    <text evidence="20">The Rieske protein is a high potential 2Fe-2S protein.</text>
</comment>
<evidence type="ECO:0000256" key="17">
    <source>
        <dbReference type="ARBA" id="ARBA00023136"/>
    </source>
</evidence>
<evidence type="ECO:0000256" key="15">
    <source>
        <dbReference type="ARBA" id="ARBA00023004"/>
    </source>
</evidence>
<dbReference type="InterPro" id="IPR006311">
    <property type="entry name" value="TAT_signal"/>
</dbReference>
<keyword evidence="8" id="KW-1003">Cell membrane</keyword>
<dbReference type="PANTHER" id="PTHR10134">
    <property type="entry name" value="CYTOCHROME B-C1 COMPLEX SUBUNIT RIESKE, MITOCHONDRIAL"/>
    <property type="match status" value="1"/>
</dbReference>
<comment type="subcellular location">
    <subcellularLocation>
        <location evidence="2">Cell membrane</location>
        <topology evidence="2">Single-pass membrane protein</topology>
    </subcellularLocation>
</comment>
<evidence type="ECO:0000256" key="12">
    <source>
        <dbReference type="ARBA" id="ARBA00022967"/>
    </source>
</evidence>
<dbReference type="PRINTS" id="PR00162">
    <property type="entry name" value="RIESKE"/>
</dbReference>
<proteinExistence type="inferred from homology"/>
<dbReference type="RefSeq" id="WP_087106289.1">
    <property type="nucleotide sequence ID" value="NZ_CBCSCN010000004.1"/>
</dbReference>
<feature type="domain" description="Rieske" evidence="22">
    <location>
        <begin position="85"/>
        <end position="190"/>
    </location>
</feature>
<evidence type="ECO:0000259" key="22">
    <source>
        <dbReference type="PROSITE" id="PS51296"/>
    </source>
</evidence>
<keyword evidence="13 20" id="KW-0249">Electron transport</keyword>
<dbReference type="NCBIfam" id="TIGR01416">
    <property type="entry name" value="Rieske_proteo"/>
    <property type="match status" value="1"/>
</dbReference>